<name>A0A562IYV8_9GAMM</name>
<reference evidence="3 4" key="1">
    <citation type="submission" date="2019-07" db="EMBL/GenBank/DDBJ databases">
        <title>Genomic Encyclopedia of Type Strains, Phase I: the one thousand microbial genomes (KMG-I) project.</title>
        <authorList>
            <person name="Kyrpides N."/>
        </authorList>
    </citation>
    <scope>NUCLEOTIDE SEQUENCE [LARGE SCALE GENOMIC DNA]</scope>
    <source>
        <strain evidence="3 4">DSM 375</strain>
    </source>
</reference>
<proteinExistence type="predicted"/>
<dbReference type="EMBL" id="VLKG01000003">
    <property type="protein sequence ID" value="TWH76076.1"/>
    <property type="molecule type" value="Genomic_DNA"/>
</dbReference>
<gene>
    <name evidence="3" type="ORF">LX59_00995</name>
</gene>
<keyword evidence="4" id="KW-1185">Reference proteome</keyword>
<dbReference type="AlphaFoldDB" id="A0A562IYV8"/>
<sequence>MLLQRLFLGAWLLLALVMIGVGLDYQAPFSYEPVGPRSFPLLMLGLLCAGLLYLLINPTPIHRDEHEPELDQHGLRKVVLCIALLLAFALLFEPLGFIPASTLVGACLARLYEGQWRPSLIAGLGLALGLYLLFDKLLDVPLPLGILSVLGG</sequence>
<feature type="transmembrane region" description="Helical" evidence="1">
    <location>
        <begin position="116"/>
        <end position="134"/>
    </location>
</feature>
<dbReference type="Pfam" id="PF07331">
    <property type="entry name" value="TctB"/>
    <property type="match status" value="1"/>
</dbReference>
<feature type="transmembrane region" description="Helical" evidence="1">
    <location>
        <begin position="38"/>
        <end position="56"/>
    </location>
</feature>
<evidence type="ECO:0000259" key="2">
    <source>
        <dbReference type="Pfam" id="PF07331"/>
    </source>
</evidence>
<dbReference type="RefSeq" id="WP_144570734.1">
    <property type="nucleotide sequence ID" value="NZ_VLKG01000003.1"/>
</dbReference>
<keyword evidence="1" id="KW-0472">Membrane</keyword>
<comment type="caution">
    <text evidence="3">The sequence shown here is derived from an EMBL/GenBank/DDBJ whole genome shotgun (WGS) entry which is preliminary data.</text>
</comment>
<keyword evidence="1" id="KW-0812">Transmembrane</keyword>
<evidence type="ECO:0000313" key="4">
    <source>
        <dbReference type="Proteomes" id="UP000319627"/>
    </source>
</evidence>
<organism evidence="3 4">
    <name type="scientific">Azomonas agilis</name>
    <dbReference type="NCBI Taxonomy" id="116849"/>
    <lineage>
        <taxon>Bacteria</taxon>
        <taxon>Pseudomonadati</taxon>
        <taxon>Pseudomonadota</taxon>
        <taxon>Gammaproteobacteria</taxon>
        <taxon>Pseudomonadales</taxon>
        <taxon>Pseudomonadaceae</taxon>
        <taxon>Azomonas</taxon>
    </lineage>
</organism>
<protein>
    <submittedName>
        <fullName evidence="3">Putative tricarboxylic transport membrane protein</fullName>
    </submittedName>
</protein>
<feature type="domain" description="DUF1468" evidence="2">
    <location>
        <begin position="12"/>
        <end position="143"/>
    </location>
</feature>
<evidence type="ECO:0000313" key="3">
    <source>
        <dbReference type="EMBL" id="TWH76076.1"/>
    </source>
</evidence>
<dbReference type="Proteomes" id="UP000319627">
    <property type="component" value="Unassembled WGS sequence"/>
</dbReference>
<keyword evidence="1" id="KW-1133">Transmembrane helix</keyword>
<feature type="transmembrane region" description="Helical" evidence="1">
    <location>
        <begin position="77"/>
        <end position="96"/>
    </location>
</feature>
<evidence type="ECO:0000256" key="1">
    <source>
        <dbReference type="SAM" id="Phobius"/>
    </source>
</evidence>
<dbReference type="InterPro" id="IPR009936">
    <property type="entry name" value="DUF1468"/>
</dbReference>
<accession>A0A562IYV8</accession>